<dbReference type="SMART" id="SM00347">
    <property type="entry name" value="HTH_MARR"/>
    <property type="match status" value="1"/>
</dbReference>
<evidence type="ECO:0000259" key="1">
    <source>
        <dbReference type="PROSITE" id="PS50995"/>
    </source>
</evidence>
<evidence type="ECO:0000313" key="3">
    <source>
        <dbReference type="Proteomes" id="UP001592531"/>
    </source>
</evidence>
<proteinExistence type="predicted"/>
<feature type="domain" description="HTH marR-type" evidence="1">
    <location>
        <begin position="16"/>
        <end position="147"/>
    </location>
</feature>
<dbReference type="InterPro" id="IPR036390">
    <property type="entry name" value="WH_DNA-bd_sf"/>
</dbReference>
<comment type="caution">
    <text evidence="2">The sequence shown here is derived from an EMBL/GenBank/DDBJ whole genome shotgun (WGS) entry which is preliminary data.</text>
</comment>
<dbReference type="RefSeq" id="WP_380540466.1">
    <property type="nucleotide sequence ID" value="NZ_JBHFAB010000022.1"/>
</dbReference>
<dbReference type="InterPro" id="IPR036388">
    <property type="entry name" value="WH-like_DNA-bd_sf"/>
</dbReference>
<dbReference type="Pfam" id="PF12802">
    <property type="entry name" value="MarR_2"/>
    <property type="match status" value="1"/>
</dbReference>
<dbReference type="PANTHER" id="PTHR33164">
    <property type="entry name" value="TRANSCRIPTIONAL REGULATOR, MARR FAMILY"/>
    <property type="match status" value="1"/>
</dbReference>
<sequence length="154" mass="16488">MDNDGVDGAPAEAVRDLGIVDSLVQLSFLVQGVLGQVATEHGLSVIQLRLLGVLRDREPGMQELARHLGLDKSSMTGLVDRAERRGLVRRAASPHDGRAVRVSLTEEGRALGRTITADAARRTHALTADLSDQQRSQLSLLATLLVTGHSTIEP</sequence>
<dbReference type="PRINTS" id="PR00598">
    <property type="entry name" value="HTHMARR"/>
</dbReference>
<keyword evidence="3" id="KW-1185">Reference proteome</keyword>
<dbReference type="Proteomes" id="UP001592531">
    <property type="component" value="Unassembled WGS sequence"/>
</dbReference>
<organism evidence="2 3">
    <name type="scientific">Streptacidiphilus cavernicola</name>
    <dbReference type="NCBI Taxonomy" id="3342716"/>
    <lineage>
        <taxon>Bacteria</taxon>
        <taxon>Bacillati</taxon>
        <taxon>Actinomycetota</taxon>
        <taxon>Actinomycetes</taxon>
        <taxon>Kitasatosporales</taxon>
        <taxon>Streptomycetaceae</taxon>
        <taxon>Streptacidiphilus</taxon>
    </lineage>
</organism>
<protein>
    <submittedName>
        <fullName evidence="2">MarR family winged helix-turn-helix transcriptional regulator</fullName>
    </submittedName>
</protein>
<dbReference type="EMBL" id="JBHFAB010000022">
    <property type="protein sequence ID" value="MFC1420031.1"/>
    <property type="molecule type" value="Genomic_DNA"/>
</dbReference>
<name>A0ABV6W215_9ACTN</name>
<gene>
    <name evidence="2" type="ORF">ACEZDE_25830</name>
</gene>
<dbReference type="PROSITE" id="PS50995">
    <property type="entry name" value="HTH_MARR_2"/>
    <property type="match status" value="1"/>
</dbReference>
<dbReference type="SUPFAM" id="SSF46785">
    <property type="entry name" value="Winged helix' DNA-binding domain"/>
    <property type="match status" value="1"/>
</dbReference>
<dbReference type="PANTHER" id="PTHR33164:SF43">
    <property type="entry name" value="HTH-TYPE TRANSCRIPTIONAL REPRESSOR YETL"/>
    <property type="match status" value="1"/>
</dbReference>
<accession>A0ABV6W215</accession>
<reference evidence="2 3" key="1">
    <citation type="submission" date="2024-09" db="EMBL/GenBank/DDBJ databases">
        <authorList>
            <person name="Lee S.D."/>
        </authorList>
    </citation>
    <scope>NUCLEOTIDE SEQUENCE [LARGE SCALE GENOMIC DNA]</scope>
    <source>
        <strain evidence="2 3">N8-3</strain>
    </source>
</reference>
<dbReference type="Gene3D" id="1.10.10.10">
    <property type="entry name" value="Winged helix-like DNA-binding domain superfamily/Winged helix DNA-binding domain"/>
    <property type="match status" value="1"/>
</dbReference>
<dbReference type="InterPro" id="IPR039422">
    <property type="entry name" value="MarR/SlyA-like"/>
</dbReference>
<evidence type="ECO:0000313" key="2">
    <source>
        <dbReference type="EMBL" id="MFC1420031.1"/>
    </source>
</evidence>
<dbReference type="InterPro" id="IPR000835">
    <property type="entry name" value="HTH_MarR-typ"/>
</dbReference>